<dbReference type="GO" id="GO:0030638">
    <property type="term" value="P:polyketide metabolic process"/>
    <property type="evidence" value="ECO:0007669"/>
    <property type="project" value="InterPro"/>
</dbReference>
<dbReference type="InterPro" id="IPR032710">
    <property type="entry name" value="NTF2-like_dom_sf"/>
</dbReference>
<name>A0A382NQZ9_9ZZZZ</name>
<dbReference type="Gene3D" id="3.10.450.50">
    <property type="match status" value="1"/>
</dbReference>
<dbReference type="PANTHER" id="PTHR38436">
    <property type="entry name" value="POLYKETIDE CYCLASE SNOAL-LIKE DOMAIN"/>
    <property type="match status" value="1"/>
</dbReference>
<dbReference type="AlphaFoldDB" id="A0A382NQZ9"/>
<gene>
    <name evidence="1" type="ORF">METZ01_LOCUS315641</name>
</gene>
<protein>
    <recommendedName>
        <fullName evidence="2">SnoaL-like domain-containing protein</fullName>
    </recommendedName>
</protein>
<dbReference type="InterPro" id="IPR009959">
    <property type="entry name" value="Cyclase_SnoaL-like"/>
</dbReference>
<proteinExistence type="predicted"/>
<evidence type="ECO:0000313" key="1">
    <source>
        <dbReference type="EMBL" id="SVC62787.1"/>
    </source>
</evidence>
<dbReference type="EMBL" id="UINC01101739">
    <property type="protein sequence ID" value="SVC62787.1"/>
    <property type="molecule type" value="Genomic_DNA"/>
</dbReference>
<evidence type="ECO:0008006" key="2">
    <source>
        <dbReference type="Google" id="ProtNLM"/>
    </source>
</evidence>
<reference evidence="1" key="1">
    <citation type="submission" date="2018-05" db="EMBL/GenBank/DDBJ databases">
        <authorList>
            <person name="Lanie J.A."/>
            <person name="Ng W.-L."/>
            <person name="Kazmierczak K.M."/>
            <person name="Andrzejewski T.M."/>
            <person name="Davidsen T.M."/>
            <person name="Wayne K.J."/>
            <person name="Tettelin H."/>
            <person name="Glass J.I."/>
            <person name="Rusch D."/>
            <person name="Podicherti R."/>
            <person name="Tsui H.-C.T."/>
            <person name="Winkler M.E."/>
        </authorList>
    </citation>
    <scope>NUCLEOTIDE SEQUENCE</scope>
</reference>
<sequence>MTNSELTEKTLSLFNQANWDEWRKYVTNDATMEDMAAGIKAVGVDEVLGYVQGWKTGFPDMEGTCVNRIDAGDTLVEECTWTGTNTGNIMTPDGGTIPPTGKSVNLKNVLIYEFEGERIKSMKNYLDMMTMMSQLGLAG</sequence>
<dbReference type="Pfam" id="PF07366">
    <property type="entry name" value="SnoaL"/>
    <property type="match status" value="1"/>
</dbReference>
<organism evidence="1">
    <name type="scientific">marine metagenome</name>
    <dbReference type="NCBI Taxonomy" id="408172"/>
    <lineage>
        <taxon>unclassified sequences</taxon>
        <taxon>metagenomes</taxon>
        <taxon>ecological metagenomes</taxon>
    </lineage>
</organism>
<dbReference type="SUPFAM" id="SSF54427">
    <property type="entry name" value="NTF2-like"/>
    <property type="match status" value="1"/>
</dbReference>
<accession>A0A382NQZ9</accession>
<dbReference type="PANTHER" id="PTHR38436:SF1">
    <property type="entry name" value="ESTER CYCLASE"/>
    <property type="match status" value="1"/>
</dbReference>